<gene>
    <name evidence="10" type="ORF">A3B25_02205</name>
</gene>
<keyword evidence="4" id="KW-0808">Transferase</keyword>
<evidence type="ECO:0000313" key="11">
    <source>
        <dbReference type="Proteomes" id="UP000179106"/>
    </source>
</evidence>
<organism evidence="10 11">
    <name type="scientific">Candidatus Ryanbacteria bacterium RIFCSPLOWO2_01_FULL_48_26</name>
    <dbReference type="NCBI Taxonomy" id="1802126"/>
    <lineage>
        <taxon>Bacteria</taxon>
        <taxon>Candidatus Ryaniibacteriota</taxon>
    </lineage>
</organism>
<feature type="transmembrane region" description="Helical" evidence="8">
    <location>
        <begin position="246"/>
        <end position="269"/>
    </location>
</feature>
<evidence type="ECO:0000256" key="6">
    <source>
        <dbReference type="ARBA" id="ARBA00022989"/>
    </source>
</evidence>
<comment type="subcellular location">
    <subcellularLocation>
        <location evidence="1">Cell membrane</location>
        <topology evidence="1">Multi-pass membrane protein</topology>
    </subcellularLocation>
</comment>
<dbReference type="PANTHER" id="PTHR33908:SF11">
    <property type="entry name" value="MEMBRANE PROTEIN"/>
    <property type="match status" value="1"/>
</dbReference>
<feature type="transmembrane region" description="Helical" evidence="8">
    <location>
        <begin position="306"/>
        <end position="327"/>
    </location>
</feature>
<sequence length="570" mass="64739">MLKHKLLATAHIITDTASWQEKLNSYLTPKRQRIILIGLLIMYTLMLTYKINEPFMRLQDEFDGTYSIAAWNWLIHGPIELKFAMMTLASNVGILPEVTRDFFLNHPSLFIAPTAAFYWFFGIGEWQTRAAPILFSLLSLIVFWKLIARVFKTPWLTIASSLFYAFFPVGIFFGGLLTNDYLALFSILSLFLAVICFEEERQKKYLIGICAITFLGGLSDWTFLFAAAAAWWYIALTKNYPQKKAALLLMIGILAASLSMTLLQIWSIARMNPFTYLKIIFSDRNVADAVIPSISRFLNMRFNFDLVLFSEIGLILAIVGAIFYFRTYKKDKVKLFFLALLAAPGLLTYAVFYKHSTAHSFYGLYMMPAIALLAAYGLGRLRNVWLARSLFALFLTSCVWYASILFSYSQFAQDDFSLFRRASAAVPISAPICTDSSNSKFYLTPGRKVADAPCPDYSYFLLRQPQSYQNKDLLFSIVQTFYTSDFWKSARRISFSMALGVETVKSVPLLKQKLGAVFADHDPRKDNANAAKNAQAFIDEHNLQPADCSTNFCLYAKNGAPLKQNSPRLE</sequence>
<dbReference type="Pfam" id="PF13231">
    <property type="entry name" value="PMT_2"/>
    <property type="match status" value="1"/>
</dbReference>
<feature type="transmembrane region" description="Helical" evidence="8">
    <location>
        <begin position="181"/>
        <end position="198"/>
    </location>
</feature>
<name>A0A1G2GTH4_9BACT</name>
<proteinExistence type="predicted"/>
<feature type="domain" description="Glycosyltransferase RgtA/B/C/D-like" evidence="9">
    <location>
        <begin position="106"/>
        <end position="255"/>
    </location>
</feature>
<dbReference type="AlphaFoldDB" id="A0A1G2GTH4"/>
<dbReference type="PANTHER" id="PTHR33908">
    <property type="entry name" value="MANNOSYLTRANSFERASE YKCB-RELATED"/>
    <property type="match status" value="1"/>
</dbReference>
<feature type="transmembrane region" description="Helical" evidence="8">
    <location>
        <begin position="155"/>
        <end position="175"/>
    </location>
</feature>
<dbReference type="GO" id="GO:0005886">
    <property type="term" value="C:plasma membrane"/>
    <property type="evidence" value="ECO:0007669"/>
    <property type="project" value="UniProtKB-SubCell"/>
</dbReference>
<reference evidence="10 11" key="1">
    <citation type="journal article" date="2016" name="Nat. Commun.">
        <title>Thousands of microbial genomes shed light on interconnected biogeochemical processes in an aquifer system.</title>
        <authorList>
            <person name="Anantharaman K."/>
            <person name="Brown C.T."/>
            <person name="Hug L.A."/>
            <person name="Sharon I."/>
            <person name="Castelle C.J."/>
            <person name="Probst A.J."/>
            <person name="Thomas B.C."/>
            <person name="Singh A."/>
            <person name="Wilkins M.J."/>
            <person name="Karaoz U."/>
            <person name="Brodie E.L."/>
            <person name="Williams K.H."/>
            <person name="Hubbard S.S."/>
            <person name="Banfield J.F."/>
        </authorList>
    </citation>
    <scope>NUCLEOTIDE SEQUENCE [LARGE SCALE GENOMIC DNA]</scope>
</reference>
<dbReference type="Proteomes" id="UP000179106">
    <property type="component" value="Unassembled WGS sequence"/>
</dbReference>
<feature type="transmembrane region" description="Helical" evidence="8">
    <location>
        <begin position="360"/>
        <end position="378"/>
    </location>
</feature>
<dbReference type="GO" id="GO:0009103">
    <property type="term" value="P:lipopolysaccharide biosynthetic process"/>
    <property type="evidence" value="ECO:0007669"/>
    <property type="project" value="UniProtKB-ARBA"/>
</dbReference>
<comment type="caution">
    <text evidence="10">The sequence shown here is derived from an EMBL/GenBank/DDBJ whole genome shotgun (WGS) entry which is preliminary data.</text>
</comment>
<keyword evidence="3" id="KW-0328">Glycosyltransferase</keyword>
<evidence type="ECO:0000256" key="1">
    <source>
        <dbReference type="ARBA" id="ARBA00004651"/>
    </source>
</evidence>
<keyword evidence="7 8" id="KW-0472">Membrane</keyword>
<dbReference type="GO" id="GO:0016763">
    <property type="term" value="F:pentosyltransferase activity"/>
    <property type="evidence" value="ECO:0007669"/>
    <property type="project" value="TreeGrafter"/>
</dbReference>
<keyword evidence="5 8" id="KW-0812">Transmembrane</keyword>
<dbReference type="InterPro" id="IPR038731">
    <property type="entry name" value="RgtA/B/C-like"/>
</dbReference>
<evidence type="ECO:0000313" key="10">
    <source>
        <dbReference type="EMBL" id="OGZ53410.1"/>
    </source>
</evidence>
<feature type="transmembrane region" description="Helical" evidence="8">
    <location>
        <begin position="34"/>
        <end position="51"/>
    </location>
</feature>
<evidence type="ECO:0000256" key="7">
    <source>
        <dbReference type="ARBA" id="ARBA00023136"/>
    </source>
</evidence>
<feature type="transmembrane region" description="Helical" evidence="8">
    <location>
        <begin position="205"/>
        <end position="234"/>
    </location>
</feature>
<feature type="transmembrane region" description="Helical" evidence="8">
    <location>
        <begin position="102"/>
        <end position="124"/>
    </location>
</feature>
<feature type="transmembrane region" description="Helical" evidence="8">
    <location>
        <begin position="333"/>
        <end position="353"/>
    </location>
</feature>
<evidence type="ECO:0000259" key="9">
    <source>
        <dbReference type="Pfam" id="PF13231"/>
    </source>
</evidence>
<feature type="transmembrane region" description="Helical" evidence="8">
    <location>
        <begin position="390"/>
        <end position="411"/>
    </location>
</feature>
<dbReference type="STRING" id="1802126.A3B25_02205"/>
<dbReference type="EMBL" id="MHNW01000020">
    <property type="protein sequence ID" value="OGZ53410.1"/>
    <property type="molecule type" value="Genomic_DNA"/>
</dbReference>
<evidence type="ECO:0000256" key="4">
    <source>
        <dbReference type="ARBA" id="ARBA00022679"/>
    </source>
</evidence>
<dbReference type="InterPro" id="IPR050297">
    <property type="entry name" value="LipidA_mod_glycosyltrf_83"/>
</dbReference>
<protein>
    <recommendedName>
        <fullName evidence="9">Glycosyltransferase RgtA/B/C/D-like domain-containing protein</fullName>
    </recommendedName>
</protein>
<feature type="transmembrane region" description="Helical" evidence="8">
    <location>
        <begin position="130"/>
        <end position="148"/>
    </location>
</feature>
<feature type="transmembrane region" description="Helical" evidence="8">
    <location>
        <begin position="71"/>
        <end position="95"/>
    </location>
</feature>
<keyword evidence="2" id="KW-1003">Cell membrane</keyword>
<keyword evidence="6 8" id="KW-1133">Transmembrane helix</keyword>
<evidence type="ECO:0000256" key="8">
    <source>
        <dbReference type="SAM" id="Phobius"/>
    </source>
</evidence>
<evidence type="ECO:0000256" key="5">
    <source>
        <dbReference type="ARBA" id="ARBA00022692"/>
    </source>
</evidence>
<evidence type="ECO:0000256" key="3">
    <source>
        <dbReference type="ARBA" id="ARBA00022676"/>
    </source>
</evidence>
<evidence type="ECO:0000256" key="2">
    <source>
        <dbReference type="ARBA" id="ARBA00022475"/>
    </source>
</evidence>
<accession>A0A1G2GTH4</accession>